<sequence>MTAAAAPSPQLYARLCGAAYLGIVALGVCGELAVRGTVVVSGDAAATAANIHSSEALWRAGIAGDLLMHVLDVPVLVLLYLLLRPVGRGLALFATAAQAVQTAVLAVNKLVLLAPLFLLGEAAYLKAFTPEQLQALSYVAIRMHAFGFGIGLVFFGCACLARGYLIFLSGYLPKALGVLMALAGLCYLINSFAMLLAPALARAIFPAILLPPFVAELALSLWLLAKGVDVAGWRRVSERRADVP</sequence>
<dbReference type="AlphaFoldDB" id="A0A1I7IA37"/>
<dbReference type="InterPro" id="IPR025495">
    <property type="entry name" value="DUF4386"/>
</dbReference>
<dbReference type="RefSeq" id="WP_093555433.1">
    <property type="nucleotide sequence ID" value="NZ_FPBO01000007.1"/>
</dbReference>
<feature type="transmembrane region" description="Helical" evidence="1">
    <location>
        <begin position="139"/>
        <end position="164"/>
    </location>
</feature>
<dbReference type="STRING" id="1035707.SAMN05216552_1007220"/>
<keyword evidence="1" id="KW-0812">Transmembrane</keyword>
<name>A0A1I7IA37_9BURK</name>
<proteinExistence type="predicted"/>
<protein>
    <recommendedName>
        <fullName evidence="4">DUF4386 domain-containing protein</fullName>
    </recommendedName>
</protein>
<evidence type="ECO:0000256" key="1">
    <source>
        <dbReference type="SAM" id="Phobius"/>
    </source>
</evidence>
<reference evidence="3" key="1">
    <citation type="submission" date="2016-10" db="EMBL/GenBank/DDBJ databases">
        <authorList>
            <person name="Varghese N."/>
            <person name="Submissions S."/>
        </authorList>
    </citation>
    <scope>NUCLEOTIDE SEQUENCE [LARGE SCALE GENOMIC DNA]</scope>
    <source>
        <strain evidence="3">CGMCC 1.11014</strain>
    </source>
</reference>
<feature type="transmembrane region" description="Helical" evidence="1">
    <location>
        <begin position="12"/>
        <end position="34"/>
    </location>
</feature>
<feature type="transmembrane region" description="Helical" evidence="1">
    <location>
        <begin position="66"/>
        <end position="83"/>
    </location>
</feature>
<keyword evidence="1" id="KW-0472">Membrane</keyword>
<feature type="transmembrane region" description="Helical" evidence="1">
    <location>
        <begin position="176"/>
        <end position="197"/>
    </location>
</feature>
<keyword evidence="3" id="KW-1185">Reference proteome</keyword>
<keyword evidence="1" id="KW-1133">Transmembrane helix</keyword>
<evidence type="ECO:0008006" key="4">
    <source>
        <dbReference type="Google" id="ProtNLM"/>
    </source>
</evidence>
<dbReference type="Proteomes" id="UP000199391">
    <property type="component" value="Unassembled WGS sequence"/>
</dbReference>
<dbReference type="Pfam" id="PF14329">
    <property type="entry name" value="DUF4386"/>
    <property type="match status" value="1"/>
</dbReference>
<feature type="transmembrane region" description="Helical" evidence="1">
    <location>
        <begin position="203"/>
        <end position="225"/>
    </location>
</feature>
<organism evidence="2 3">
    <name type="scientific">Pseudoduganella namucuonensis</name>
    <dbReference type="NCBI Taxonomy" id="1035707"/>
    <lineage>
        <taxon>Bacteria</taxon>
        <taxon>Pseudomonadati</taxon>
        <taxon>Pseudomonadota</taxon>
        <taxon>Betaproteobacteria</taxon>
        <taxon>Burkholderiales</taxon>
        <taxon>Oxalobacteraceae</taxon>
        <taxon>Telluria group</taxon>
        <taxon>Pseudoduganella</taxon>
    </lineage>
</organism>
<feature type="transmembrane region" description="Helical" evidence="1">
    <location>
        <begin position="90"/>
        <end position="119"/>
    </location>
</feature>
<dbReference type="EMBL" id="FPBO01000007">
    <property type="protein sequence ID" value="SFU69797.1"/>
    <property type="molecule type" value="Genomic_DNA"/>
</dbReference>
<dbReference type="OrthoDB" id="1160166at2"/>
<gene>
    <name evidence="2" type="ORF">SAMN05216552_1007220</name>
</gene>
<evidence type="ECO:0000313" key="3">
    <source>
        <dbReference type="Proteomes" id="UP000199391"/>
    </source>
</evidence>
<accession>A0A1I7IA37</accession>
<evidence type="ECO:0000313" key="2">
    <source>
        <dbReference type="EMBL" id="SFU69797.1"/>
    </source>
</evidence>